<reference evidence="1" key="1">
    <citation type="submission" date="2014-05" db="EMBL/GenBank/DDBJ databases">
        <authorList>
            <person name="Chronopoulou M."/>
        </authorList>
    </citation>
    <scope>NUCLEOTIDE SEQUENCE</scope>
    <source>
        <tissue evidence="1">Whole organism</tissue>
    </source>
</reference>
<feature type="non-terminal residue" evidence="1">
    <location>
        <position position="1"/>
    </location>
</feature>
<accession>A0A0K2UNE2</accession>
<dbReference type="AlphaFoldDB" id="A0A0K2UNE2"/>
<organism evidence="1">
    <name type="scientific">Lepeophtheirus salmonis</name>
    <name type="common">Salmon louse</name>
    <name type="synonym">Caligus salmonis</name>
    <dbReference type="NCBI Taxonomy" id="72036"/>
    <lineage>
        <taxon>Eukaryota</taxon>
        <taxon>Metazoa</taxon>
        <taxon>Ecdysozoa</taxon>
        <taxon>Arthropoda</taxon>
        <taxon>Crustacea</taxon>
        <taxon>Multicrustacea</taxon>
        <taxon>Hexanauplia</taxon>
        <taxon>Copepoda</taxon>
        <taxon>Siphonostomatoida</taxon>
        <taxon>Caligidae</taxon>
        <taxon>Lepeophtheirus</taxon>
    </lineage>
</organism>
<proteinExistence type="predicted"/>
<name>A0A0K2UNE2_LEPSM</name>
<protein>
    <submittedName>
        <fullName evidence="1">Uncharacterized protein</fullName>
    </submittedName>
</protein>
<dbReference type="EMBL" id="HACA01022422">
    <property type="protein sequence ID" value="CDW39783.1"/>
    <property type="molecule type" value="Transcribed_RNA"/>
</dbReference>
<sequence length="54" mass="6518">DSSRRCHLLIDEVHNLKNIYNCFQRGNNLVCPNIYLLGSPPLRRIVFHKYHIYY</sequence>
<evidence type="ECO:0000313" key="1">
    <source>
        <dbReference type="EMBL" id="CDW39783.1"/>
    </source>
</evidence>